<comment type="caution">
    <text evidence="2">The sequence shown here is derived from an EMBL/GenBank/DDBJ whole genome shotgun (WGS) entry which is preliminary data.</text>
</comment>
<organism evidence="2">
    <name type="scientific">bioreactor metagenome</name>
    <dbReference type="NCBI Taxonomy" id="1076179"/>
    <lineage>
        <taxon>unclassified sequences</taxon>
        <taxon>metagenomes</taxon>
        <taxon>ecological metagenomes</taxon>
    </lineage>
</organism>
<name>A0A645IRJ5_9ZZZZ</name>
<accession>A0A645IRJ5</accession>
<protein>
    <submittedName>
        <fullName evidence="2">Uncharacterized protein</fullName>
    </submittedName>
</protein>
<keyword evidence="1" id="KW-0812">Transmembrane</keyword>
<evidence type="ECO:0000313" key="2">
    <source>
        <dbReference type="EMBL" id="MPN53985.1"/>
    </source>
</evidence>
<keyword evidence="1" id="KW-1133">Transmembrane helix</keyword>
<proteinExistence type="predicted"/>
<feature type="transmembrane region" description="Helical" evidence="1">
    <location>
        <begin position="6"/>
        <end position="24"/>
    </location>
</feature>
<dbReference type="EMBL" id="VSSQ01121735">
    <property type="protein sequence ID" value="MPN53985.1"/>
    <property type="molecule type" value="Genomic_DNA"/>
</dbReference>
<gene>
    <name evidence="2" type="ORF">SDC9_201654</name>
</gene>
<reference evidence="2" key="1">
    <citation type="submission" date="2019-08" db="EMBL/GenBank/DDBJ databases">
        <authorList>
            <person name="Kucharzyk K."/>
            <person name="Murdoch R.W."/>
            <person name="Higgins S."/>
            <person name="Loffler F."/>
        </authorList>
    </citation>
    <scope>NUCLEOTIDE SEQUENCE</scope>
</reference>
<dbReference type="AlphaFoldDB" id="A0A645IRJ5"/>
<keyword evidence="1" id="KW-0472">Membrane</keyword>
<evidence type="ECO:0000256" key="1">
    <source>
        <dbReference type="SAM" id="Phobius"/>
    </source>
</evidence>
<sequence>MSLKIYEMLFGLTIIVGVLALYTTREERIEAGQKFLYGIKTILSNFGKA</sequence>